<dbReference type="CDD" id="cd03391">
    <property type="entry name" value="PAP2_containing_2_like"/>
    <property type="match status" value="1"/>
</dbReference>
<evidence type="ECO:0000259" key="2">
    <source>
        <dbReference type="SMART" id="SM00014"/>
    </source>
</evidence>
<evidence type="ECO:0000313" key="4">
    <source>
        <dbReference type="Proteomes" id="UP000499080"/>
    </source>
</evidence>
<proteinExistence type="predicted"/>
<dbReference type="Pfam" id="PF01569">
    <property type="entry name" value="PAP2"/>
    <property type="match status" value="1"/>
</dbReference>
<dbReference type="OrthoDB" id="10266771at2759"/>
<feature type="transmembrane region" description="Helical" evidence="1">
    <location>
        <begin position="117"/>
        <end position="136"/>
    </location>
</feature>
<dbReference type="PANTHER" id="PTHR14969:SF13">
    <property type="entry name" value="AT30094P"/>
    <property type="match status" value="1"/>
</dbReference>
<feature type="transmembrane region" description="Helical" evidence="1">
    <location>
        <begin position="238"/>
        <end position="258"/>
    </location>
</feature>
<dbReference type="EMBL" id="BGPR01000070">
    <property type="protein sequence ID" value="GBL90292.1"/>
    <property type="molecule type" value="Genomic_DNA"/>
</dbReference>
<dbReference type="InterPro" id="IPR036938">
    <property type="entry name" value="PAP2/HPO_sf"/>
</dbReference>
<feature type="domain" description="Phosphatidic acid phosphatase type 2/haloperoxidase" evidence="2">
    <location>
        <begin position="142"/>
        <end position="254"/>
    </location>
</feature>
<keyword evidence="4" id="KW-1185">Reference proteome</keyword>
<dbReference type="InterPro" id="IPR000326">
    <property type="entry name" value="PAP2/HPO"/>
</dbReference>
<dbReference type="SMART" id="SM00014">
    <property type="entry name" value="acidPPc"/>
    <property type="match status" value="1"/>
</dbReference>
<gene>
    <name evidence="3" type="primary">PLPP6</name>
    <name evidence="3" type="ORF">AVEN_130390_1</name>
</gene>
<evidence type="ECO:0000256" key="1">
    <source>
        <dbReference type="SAM" id="Phobius"/>
    </source>
</evidence>
<dbReference type="Gene3D" id="1.20.144.10">
    <property type="entry name" value="Phosphatidic acid phosphatase type 2/haloperoxidase"/>
    <property type="match status" value="1"/>
</dbReference>
<feature type="transmembrane region" description="Helical" evidence="1">
    <location>
        <begin position="210"/>
        <end position="231"/>
    </location>
</feature>
<dbReference type="GO" id="GO:0042392">
    <property type="term" value="F:sphingosine-1-phosphate phosphatase activity"/>
    <property type="evidence" value="ECO:0007669"/>
    <property type="project" value="TreeGrafter"/>
</dbReference>
<name>A0A4Y2BDA2_ARAVE</name>
<organism evidence="3 4">
    <name type="scientific">Araneus ventricosus</name>
    <name type="common">Orbweaver spider</name>
    <name type="synonym">Epeira ventricosa</name>
    <dbReference type="NCBI Taxonomy" id="182803"/>
    <lineage>
        <taxon>Eukaryota</taxon>
        <taxon>Metazoa</taxon>
        <taxon>Ecdysozoa</taxon>
        <taxon>Arthropoda</taxon>
        <taxon>Chelicerata</taxon>
        <taxon>Arachnida</taxon>
        <taxon>Araneae</taxon>
        <taxon>Araneomorphae</taxon>
        <taxon>Entelegynae</taxon>
        <taxon>Araneoidea</taxon>
        <taxon>Araneidae</taxon>
        <taxon>Araneus</taxon>
    </lineage>
</organism>
<dbReference type="PANTHER" id="PTHR14969">
    <property type="entry name" value="SPHINGOSINE-1-PHOSPHATE PHOSPHOHYDROLASE"/>
    <property type="match status" value="1"/>
</dbReference>
<keyword evidence="1" id="KW-1133">Transmembrane helix</keyword>
<comment type="caution">
    <text evidence="3">The sequence shown here is derived from an EMBL/GenBank/DDBJ whole genome shotgun (WGS) entry which is preliminary data.</text>
</comment>
<dbReference type="AlphaFoldDB" id="A0A4Y2BDA2"/>
<protein>
    <submittedName>
        <fullName evidence="3">Phospholipid phosphatase 6</fullName>
    </submittedName>
</protein>
<dbReference type="SUPFAM" id="SSF48317">
    <property type="entry name" value="Acid phosphatase/Vanadium-dependent haloperoxidase"/>
    <property type="match status" value="1"/>
</dbReference>
<feature type="transmembrane region" description="Helical" evidence="1">
    <location>
        <begin position="142"/>
        <end position="165"/>
    </location>
</feature>
<dbReference type="Proteomes" id="UP000499080">
    <property type="component" value="Unassembled WGS sequence"/>
</dbReference>
<evidence type="ECO:0000313" key="3">
    <source>
        <dbReference type="EMBL" id="GBL90292.1"/>
    </source>
</evidence>
<keyword evidence="1" id="KW-0812">Transmembrane</keyword>
<sequence length="280" mass="32207">MTSTVHSTGIYNQIVIATFRHREVTKSPLFLCAFRYNPRCTFRFRNEKFLFALLPSFPCVERHKIDNIKAENMSKVENDFLRNLLELDKNISLSLSLSASKTSPLGHLRPHMKALEYSCHGLFWISGCIIGLWFSNTIEREAFFFNILLAFFLDIVCVAFLKATLRRKRPSNNEEDMFLTVSIDKMSSPSGHTSRAVLLTYLFIASTPEWYLFHLVLMVWCVCTCASRVLLGRHHVGDVLLGAVLGYIEYLIIDYIWAGPETAEWYLSIFRESPGILDDL</sequence>
<keyword evidence="1" id="KW-0472">Membrane</keyword>
<accession>A0A4Y2BDA2</accession>
<reference evidence="3 4" key="1">
    <citation type="journal article" date="2019" name="Sci. Rep.">
        <title>Orb-weaving spider Araneus ventricosus genome elucidates the spidroin gene catalogue.</title>
        <authorList>
            <person name="Kono N."/>
            <person name="Nakamura H."/>
            <person name="Ohtoshi R."/>
            <person name="Moran D.A.P."/>
            <person name="Shinohara A."/>
            <person name="Yoshida Y."/>
            <person name="Fujiwara M."/>
            <person name="Mori M."/>
            <person name="Tomita M."/>
            <person name="Arakawa K."/>
        </authorList>
    </citation>
    <scope>NUCLEOTIDE SEQUENCE [LARGE SCALE GENOMIC DNA]</scope>
</reference>